<dbReference type="InterPro" id="IPR036661">
    <property type="entry name" value="Luciferase-like_sf"/>
</dbReference>
<keyword evidence="2" id="KW-1185">Reference proteome</keyword>
<sequence length="52" mass="6082">MTGTPAEVIERLRSYDELGVDAYSFWIDNSMSHEEKRKSLELFVKEVMPAFQ</sequence>
<accession>A0ABV8YTT5</accession>
<evidence type="ECO:0000313" key="1">
    <source>
        <dbReference type="EMBL" id="MFC4468672.1"/>
    </source>
</evidence>
<comment type="caution">
    <text evidence="1">The sequence shown here is derived from an EMBL/GenBank/DDBJ whole genome shotgun (WGS) entry which is preliminary data.</text>
</comment>
<reference evidence="2" key="1">
    <citation type="journal article" date="2019" name="Int. J. Syst. Evol. Microbiol.">
        <title>The Global Catalogue of Microorganisms (GCM) 10K type strain sequencing project: providing services to taxonomists for standard genome sequencing and annotation.</title>
        <authorList>
            <consortium name="The Broad Institute Genomics Platform"/>
            <consortium name="The Broad Institute Genome Sequencing Center for Infectious Disease"/>
            <person name="Wu L."/>
            <person name="Ma J."/>
        </authorList>
    </citation>
    <scope>NUCLEOTIDE SEQUENCE [LARGE SCALE GENOMIC DNA]</scope>
    <source>
        <strain evidence="2">DT43</strain>
    </source>
</reference>
<name>A0ABV8YTT5_9ACTN</name>
<dbReference type="SUPFAM" id="SSF51679">
    <property type="entry name" value="Bacterial luciferase-like"/>
    <property type="match status" value="1"/>
</dbReference>
<protein>
    <submittedName>
        <fullName evidence="1">Uncharacterized protein</fullName>
    </submittedName>
</protein>
<proteinExistence type="predicted"/>
<evidence type="ECO:0000313" key="2">
    <source>
        <dbReference type="Proteomes" id="UP001596012"/>
    </source>
</evidence>
<gene>
    <name evidence="1" type="ORF">ACFPH6_29775</name>
</gene>
<organism evidence="1 2">
    <name type="scientific">Streptomyces xiangluensis</name>
    <dbReference type="NCBI Taxonomy" id="2665720"/>
    <lineage>
        <taxon>Bacteria</taxon>
        <taxon>Bacillati</taxon>
        <taxon>Actinomycetota</taxon>
        <taxon>Actinomycetes</taxon>
        <taxon>Kitasatosporales</taxon>
        <taxon>Streptomycetaceae</taxon>
        <taxon>Streptomyces</taxon>
    </lineage>
</organism>
<dbReference type="EMBL" id="JBHSFG010000052">
    <property type="protein sequence ID" value="MFC4468672.1"/>
    <property type="molecule type" value="Genomic_DNA"/>
</dbReference>
<dbReference type="Proteomes" id="UP001596012">
    <property type="component" value="Unassembled WGS sequence"/>
</dbReference>
<dbReference type="Gene3D" id="3.20.20.30">
    <property type="entry name" value="Luciferase-like domain"/>
    <property type="match status" value="1"/>
</dbReference>
<dbReference type="RefSeq" id="WP_386346646.1">
    <property type="nucleotide sequence ID" value="NZ_JBHSFG010000052.1"/>
</dbReference>